<protein>
    <submittedName>
        <fullName evidence="3">Uncharacterized protein</fullName>
    </submittedName>
</protein>
<keyword evidence="1" id="KW-0812">Transmembrane</keyword>
<keyword evidence="2" id="KW-1185">Reference proteome</keyword>
<dbReference type="Proteomes" id="UP000035680">
    <property type="component" value="Unassembled WGS sequence"/>
</dbReference>
<sequence length="169" mass="19523">MMNEKILTIITVVSFILFLVGIILCSIDINIYGSGLYLSLVAVVVFLVNATACSIGITHDDEESTAKKMWGRIRRRISLKSSLDKEIIRNTYDKEKLLVGQENFNYIIDETERINLSVVYENPLNQIEKLDNNKNYIDKKEKSIDEKNNEELFAVIWYEDSDENESTFL</sequence>
<evidence type="ECO:0000313" key="2">
    <source>
        <dbReference type="Proteomes" id="UP000035680"/>
    </source>
</evidence>
<reference evidence="2" key="1">
    <citation type="submission" date="2014-07" db="EMBL/GenBank/DDBJ databases">
        <authorList>
            <person name="Martin A.A"/>
            <person name="De Silva N."/>
        </authorList>
    </citation>
    <scope>NUCLEOTIDE SEQUENCE</scope>
</reference>
<evidence type="ECO:0000313" key="3">
    <source>
        <dbReference type="WBParaSite" id="SVE_0451300.1"/>
    </source>
</evidence>
<reference evidence="3" key="2">
    <citation type="submission" date="2015-08" db="UniProtKB">
        <authorList>
            <consortium name="WormBaseParasite"/>
        </authorList>
    </citation>
    <scope>IDENTIFICATION</scope>
</reference>
<name>A0A0K0F6R7_STRVS</name>
<accession>A0A0K0F6R7</accession>
<dbReference type="AlphaFoldDB" id="A0A0K0F6R7"/>
<evidence type="ECO:0000256" key="1">
    <source>
        <dbReference type="SAM" id="Phobius"/>
    </source>
</evidence>
<keyword evidence="1" id="KW-0472">Membrane</keyword>
<keyword evidence="1" id="KW-1133">Transmembrane helix</keyword>
<feature type="transmembrane region" description="Helical" evidence="1">
    <location>
        <begin position="36"/>
        <end position="57"/>
    </location>
</feature>
<feature type="transmembrane region" description="Helical" evidence="1">
    <location>
        <begin position="6"/>
        <end position="24"/>
    </location>
</feature>
<proteinExistence type="predicted"/>
<organism evidence="2 3">
    <name type="scientific">Strongyloides venezuelensis</name>
    <name type="common">Threadworm</name>
    <dbReference type="NCBI Taxonomy" id="75913"/>
    <lineage>
        <taxon>Eukaryota</taxon>
        <taxon>Metazoa</taxon>
        <taxon>Ecdysozoa</taxon>
        <taxon>Nematoda</taxon>
        <taxon>Chromadorea</taxon>
        <taxon>Rhabditida</taxon>
        <taxon>Tylenchina</taxon>
        <taxon>Panagrolaimomorpha</taxon>
        <taxon>Strongyloidoidea</taxon>
        <taxon>Strongyloididae</taxon>
        <taxon>Strongyloides</taxon>
    </lineage>
</organism>
<dbReference type="WBParaSite" id="SVE_0451300.1">
    <property type="protein sequence ID" value="SVE_0451300.1"/>
    <property type="gene ID" value="SVE_0451300"/>
</dbReference>